<proteinExistence type="predicted"/>
<dbReference type="EMBL" id="AM920689">
    <property type="protein sequence ID" value="CAP51734.1"/>
    <property type="molecule type" value="Genomic_DNA"/>
</dbReference>
<name>B0RTH0_XANCB</name>
<gene>
    <name evidence="1" type="ORF">XCCB100_2375</name>
</gene>
<protein>
    <submittedName>
        <fullName evidence="1">Uncharacterized protein</fullName>
    </submittedName>
</protein>
<evidence type="ECO:0000313" key="1">
    <source>
        <dbReference type="EMBL" id="CAP51734.1"/>
    </source>
</evidence>
<dbReference type="Proteomes" id="UP000001188">
    <property type="component" value="Chromosome"/>
</dbReference>
<evidence type="ECO:0000313" key="2">
    <source>
        <dbReference type="Proteomes" id="UP000001188"/>
    </source>
</evidence>
<dbReference type="KEGG" id="xca:xcc-b100_2375"/>
<accession>B0RTH0</accession>
<sequence>MNDYEHNIPAYQGTLAAFNKMIDELDALWERAQQQGPVTLQQRIEVRGRRWGLVKITQDIEKLIQTASRQRACR</sequence>
<dbReference type="HOGENOM" id="CLU_2686901_0_0_6"/>
<dbReference type="AlphaFoldDB" id="B0RTH0"/>
<organism evidence="1 2">
    <name type="scientific">Xanthomonas campestris pv. campestris (strain B100)</name>
    <dbReference type="NCBI Taxonomy" id="509169"/>
    <lineage>
        <taxon>Bacteria</taxon>
        <taxon>Pseudomonadati</taxon>
        <taxon>Pseudomonadota</taxon>
        <taxon>Gammaproteobacteria</taxon>
        <taxon>Lysobacterales</taxon>
        <taxon>Lysobacteraceae</taxon>
        <taxon>Xanthomonas</taxon>
    </lineage>
</organism>
<reference evidence="1 2" key="1">
    <citation type="journal article" date="2008" name="J. Biotechnol.">
        <title>The genome of Xanthomonas campestris pv. campestris B100 and its use for the reconstruction of metabolic pathways involved in xanthan biosynthesis.</title>
        <authorList>
            <person name="Vorholter F.J."/>
            <person name="Schneiker S."/>
            <person name="Goesmann A."/>
            <person name="Krause L."/>
            <person name="Bekel T."/>
            <person name="Kaiser O."/>
            <person name="Linke B."/>
            <person name="Patschkowski T."/>
            <person name="Ruckert C."/>
            <person name="Schmid J."/>
            <person name="Sidhu V.K."/>
            <person name="Sieber V."/>
            <person name="Tauch A."/>
            <person name="Watt S.A."/>
            <person name="Weisshaar B."/>
            <person name="Becker A."/>
            <person name="Niehaus K."/>
            <person name="Puhler A."/>
        </authorList>
    </citation>
    <scope>NUCLEOTIDE SEQUENCE [LARGE SCALE GENOMIC DNA]</scope>
    <source>
        <strain evidence="1 2">B100</strain>
    </source>
</reference>